<dbReference type="Gene3D" id="3.10.180.10">
    <property type="entry name" value="2,3-Dihydroxybiphenyl 1,2-Dioxygenase, domain 1"/>
    <property type="match status" value="1"/>
</dbReference>
<dbReference type="Proteomes" id="UP000032232">
    <property type="component" value="Unassembled WGS sequence"/>
</dbReference>
<proteinExistence type="predicted"/>
<keyword evidence="3" id="KW-1185">Reference proteome</keyword>
<gene>
    <name evidence="2" type="ORF">jaqu_23400</name>
</gene>
<dbReference type="STRING" id="935700.jaqu_23400"/>
<dbReference type="InterPro" id="IPR029068">
    <property type="entry name" value="Glyas_Bleomycin-R_OHBP_Dase"/>
</dbReference>
<evidence type="ECO:0000259" key="1">
    <source>
        <dbReference type="Pfam" id="PF00903"/>
    </source>
</evidence>
<organism evidence="2 3">
    <name type="scientific">Jannaschia aquimarina</name>
    <dbReference type="NCBI Taxonomy" id="935700"/>
    <lineage>
        <taxon>Bacteria</taxon>
        <taxon>Pseudomonadati</taxon>
        <taxon>Pseudomonadota</taxon>
        <taxon>Alphaproteobacteria</taxon>
        <taxon>Rhodobacterales</taxon>
        <taxon>Roseobacteraceae</taxon>
        <taxon>Jannaschia</taxon>
    </lineage>
</organism>
<protein>
    <submittedName>
        <fullName evidence="2">Glyoxalase-like domain protein</fullName>
    </submittedName>
</protein>
<dbReference type="InterPro" id="IPR004360">
    <property type="entry name" value="Glyas_Fos-R_dOase_dom"/>
</dbReference>
<dbReference type="OrthoDB" id="9791602at2"/>
<feature type="domain" description="Glyoxalase/fosfomycin resistance/dioxygenase" evidence="1">
    <location>
        <begin position="13"/>
        <end position="116"/>
    </location>
</feature>
<evidence type="ECO:0000313" key="2">
    <source>
        <dbReference type="EMBL" id="KIT16068.1"/>
    </source>
</evidence>
<dbReference type="AlphaFoldDB" id="A0A0D1D7Y5"/>
<dbReference type="EMBL" id="JYFE01000041">
    <property type="protein sequence ID" value="KIT16068.1"/>
    <property type="molecule type" value="Genomic_DNA"/>
</dbReference>
<reference evidence="2 3" key="1">
    <citation type="submission" date="2015-02" db="EMBL/GenBank/DDBJ databases">
        <title>Genome Sequence of Jannaschia aquimarina DSM28248, a member of the Roseobacter clade.</title>
        <authorList>
            <person name="Voget S."/>
            <person name="Daniel R."/>
        </authorList>
    </citation>
    <scope>NUCLEOTIDE SEQUENCE [LARGE SCALE GENOMIC DNA]</scope>
    <source>
        <strain evidence="2 3">GSW-M26</strain>
    </source>
</reference>
<dbReference type="PATRIC" id="fig|935700.4.peg.2410"/>
<sequence>MLDTHGITPFTLVPDLKQAIAFYEALGLTCTFRGEEDGYAYMRSAGGGIRLLENPDFAAQTGLQHMVYVDVPDVDAFWAERRGFLATLPDGHVRAPFDTDYGQREVHVFGPGGLMIFFGQSIR</sequence>
<dbReference type="Pfam" id="PF00903">
    <property type="entry name" value="Glyoxalase"/>
    <property type="match status" value="1"/>
</dbReference>
<dbReference type="RefSeq" id="WP_043919118.1">
    <property type="nucleotide sequence ID" value="NZ_FZPF01000004.1"/>
</dbReference>
<accession>A0A0D1D7Y5</accession>
<dbReference type="SUPFAM" id="SSF54593">
    <property type="entry name" value="Glyoxalase/Bleomycin resistance protein/Dihydroxybiphenyl dioxygenase"/>
    <property type="match status" value="1"/>
</dbReference>
<name>A0A0D1D7Y5_9RHOB</name>
<comment type="caution">
    <text evidence="2">The sequence shown here is derived from an EMBL/GenBank/DDBJ whole genome shotgun (WGS) entry which is preliminary data.</text>
</comment>
<evidence type="ECO:0000313" key="3">
    <source>
        <dbReference type="Proteomes" id="UP000032232"/>
    </source>
</evidence>